<reference evidence="8 9" key="1">
    <citation type="journal article" date="2019" name="Nat. Ecol. Evol.">
        <title>Megaphylogeny resolves global patterns of mushroom evolution.</title>
        <authorList>
            <person name="Varga T."/>
            <person name="Krizsan K."/>
            <person name="Foldi C."/>
            <person name="Dima B."/>
            <person name="Sanchez-Garcia M."/>
            <person name="Sanchez-Ramirez S."/>
            <person name="Szollosi G.J."/>
            <person name="Szarkandi J.G."/>
            <person name="Papp V."/>
            <person name="Albert L."/>
            <person name="Andreopoulos W."/>
            <person name="Angelini C."/>
            <person name="Antonin V."/>
            <person name="Barry K.W."/>
            <person name="Bougher N.L."/>
            <person name="Buchanan P."/>
            <person name="Buyck B."/>
            <person name="Bense V."/>
            <person name="Catcheside P."/>
            <person name="Chovatia M."/>
            <person name="Cooper J."/>
            <person name="Damon W."/>
            <person name="Desjardin D."/>
            <person name="Finy P."/>
            <person name="Geml J."/>
            <person name="Haridas S."/>
            <person name="Hughes K."/>
            <person name="Justo A."/>
            <person name="Karasinski D."/>
            <person name="Kautmanova I."/>
            <person name="Kiss B."/>
            <person name="Kocsube S."/>
            <person name="Kotiranta H."/>
            <person name="LaButti K.M."/>
            <person name="Lechner B.E."/>
            <person name="Liimatainen K."/>
            <person name="Lipzen A."/>
            <person name="Lukacs Z."/>
            <person name="Mihaltcheva S."/>
            <person name="Morgado L.N."/>
            <person name="Niskanen T."/>
            <person name="Noordeloos M.E."/>
            <person name="Ohm R.A."/>
            <person name="Ortiz-Santana B."/>
            <person name="Ovrebo C."/>
            <person name="Racz N."/>
            <person name="Riley R."/>
            <person name="Savchenko A."/>
            <person name="Shiryaev A."/>
            <person name="Soop K."/>
            <person name="Spirin V."/>
            <person name="Szebenyi C."/>
            <person name="Tomsovsky M."/>
            <person name="Tulloss R.E."/>
            <person name="Uehling J."/>
            <person name="Grigoriev I.V."/>
            <person name="Vagvolgyi C."/>
            <person name="Papp T."/>
            <person name="Martin F.M."/>
            <person name="Miettinen O."/>
            <person name="Hibbett D.S."/>
            <person name="Nagy L.G."/>
        </authorList>
    </citation>
    <scope>NUCLEOTIDE SEQUENCE [LARGE SCALE GENOMIC DNA]</scope>
    <source>
        <strain evidence="8 9">OMC1185</strain>
    </source>
</reference>
<evidence type="ECO:0000256" key="5">
    <source>
        <dbReference type="SAM" id="MobiDB-lite"/>
    </source>
</evidence>
<dbReference type="PANTHER" id="PTHR46140">
    <property type="entry name" value="VACUOLAR TRANSPORTER CHAPERONE 1-RELATED"/>
    <property type="match status" value="1"/>
</dbReference>
<keyword evidence="9" id="KW-1185">Reference proteome</keyword>
<comment type="subcellular location">
    <subcellularLocation>
        <location evidence="1">Endomembrane system</location>
        <topology evidence="1">Multi-pass membrane protein</topology>
    </subcellularLocation>
</comment>
<feature type="compositionally biased region" description="Polar residues" evidence="5">
    <location>
        <begin position="1"/>
        <end position="20"/>
    </location>
</feature>
<evidence type="ECO:0000256" key="6">
    <source>
        <dbReference type="SAM" id="Phobius"/>
    </source>
</evidence>
<name>A0A5C3MXC1_9AGAM</name>
<evidence type="ECO:0000259" key="7">
    <source>
        <dbReference type="Pfam" id="PF02656"/>
    </source>
</evidence>
<feature type="transmembrane region" description="Helical" evidence="6">
    <location>
        <begin position="187"/>
        <end position="207"/>
    </location>
</feature>
<dbReference type="AlphaFoldDB" id="A0A5C3MXC1"/>
<keyword evidence="3 6" id="KW-1133">Transmembrane helix</keyword>
<accession>A0A5C3MXC1</accession>
<evidence type="ECO:0000256" key="1">
    <source>
        <dbReference type="ARBA" id="ARBA00004127"/>
    </source>
</evidence>
<dbReference type="GO" id="GO:0012505">
    <property type="term" value="C:endomembrane system"/>
    <property type="evidence" value="ECO:0007669"/>
    <property type="project" value="UniProtKB-SubCell"/>
</dbReference>
<evidence type="ECO:0000256" key="4">
    <source>
        <dbReference type="ARBA" id="ARBA00023136"/>
    </source>
</evidence>
<keyword evidence="4 6" id="KW-0472">Membrane</keyword>
<feature type="transmembrane region" description="Helical" evidence="6">
    <location>
        <begin position="151"/>
        <end position="167"/>
    </location>
</feature>
<proteinExistence type="predicted"/>
<protein>
    <recommendedName>
        <fullName evidence="7">DUF202 domain-containing protein</fullName>
    </recommendedName>
</protein>
<dbReference type="GO" id="GO:0033254">
    <property type="term" value="C:vacuolar transporter chaperone complex"/>
    <property type="evidence" value="ECO:0007669"/>
    <property type="project" value="TreeGrafter"/>
</dbReference>
<dbReference type="OrthoDB" id="2243669at2759"/>
<dbReference type="Proteomes" id="UP000305948">
    <property type="component" value="Unassembled WGS sequence"/>
</dbReference>
<evidence type="ECO:0000256" key="3">
    <source>
        <dbReference type="ARBA" id="ARBA00022989"/>
    </source>
</evidence>
<evidence type="ECO:0000256" key="2">
    <source>
        <dbReference type="ARBA" id="ARBA00022692"/>
    </source>
</evidence>
<dbReference type="Pfam" id="PF02656">
    <property type="entry name" value="DUF202"/>
    <property type="match status" value="1"/>
</dbReference>
<feature type="domain" description="DUF202" evidence="7">
    <location>
        <begin position="112"/>
        <end position="173"/>
    </location>
</feature>
<sequence length="226" mass="25696">MASTTNGTDTNGDQSRSQNGSDARDDQRDSIIRRSWYAMTDFLSPFSHSALASLPKRPKRAARYTRADHIPDTEQDERGLPPTVRDYHAINSVPPQVRVPKKIPTPIKVEGKVWFANERTWVSYLNLAMIMGTFSLALFNTSRDQIAKTFAYVYAGISVAIVIYAYLLYQYRITLIRRRDPNHFDQIWGPIIISVALFCAVLANFVLRVRELRHTETPVPSPPVTL</sequence>
<dbReference type="PANTHER" id="PTHR46140:SF2">
    <property type="entry name" value="VACUOLAR TRANSPORTER CHAPERONE 3 COMPLEX SUBUNIT 3-RELATED"/>
    <property type="match status" value="1"/>
</dbReference>
<organism evidence="8 9">
    <name type="scientific">Heliocybe sulcata</name>
    <dbReference type="NCBI Taxonomy" id="5364"/>
    <lineage>
        <taxon>Eukaryota</taxon>
        <taxon>Fungi</taxon>
        <taxon>Dikarya</taxon>
        <taxon>Basidiomycota</taxon>
        <taxon>Agaricomycotina</taxon>
        <taxon>Agaricomycetes</taxon>
        <taxon>Gloeophyllales</taxon>
        <taxon>Gloeophyllaceae</taxon>
        <taxon>Heliocybe</taxon>
    </lineage>
</organism>
<feature type="region of interest" description="Disordered" evidence="5">
    <location>
        <begin position="1"/>
        <end position="28"/>
    </location>
</feature>
<dbReference type="InterPro" id="IPR051572">
    <property type="entry name" value="VTC_Complex_Subunit"/>
</dbReference>
<evidence type="ECO:0000313" key="9">
    <source>
        <dbReference type="Proteomes" id="UP000305948"/>
    </source>
</evidence>
<dbReference type="EMBL" id="ML213515">
    <property type="protein sequence ID" value="TFK49515.1"/>
    <property type="molecule type" value="Genomic_DNA"/>
</dbReference>
<keyword evidence="2 6" id="KW-0812">Transmembrane</keyword>
<evidence type="ECO:0000313" key="8">
    <source>
        <dbReference type="EMBL" id="TFK49515.1"/>
    </source>
</evidence>
<dbReference type="InterPro" id="IPR003807">
    <property type="entry name" value="DUF202"/>
</dbReference>
<feature type="transmembrane region" description="Helical" evidence="6">
    <location>
        <begin position="121"/>
        <end position="139"/>
    </location>
</feature>
<dbReference type="STRING" id="5364.A0A5C3MXC1"/>
<dbReference type="GO" id="GO:0000329">
    <property type="term" value="C:fungal-type vacuole membrane"/>
    <property type="evidence" value="ECO:0007669"/>
    <property type="project" value="TreeGrafter"/>
</dbReference>
<gene>
    <name evidence="8" type="ORF">OE88DRAFT_1661989</name>
</gene>